<accession>A0A4P7IEU0</accession>
<sequence length="440" mass="43951">MDRRLATRPLLALASAAVLVTATAAPSGAAVTVSSNAVTGDAANDSIVVTCTAGNLAAVGAAGAGDPCADLAFVDVDPGGGTDTVDLSGVTTASFPNLTAVLVDTRDVGFVDTVAGSGLYDYFTADADDVLDGAGGNDTFIGGGVARGGAGDDVFRDVDGEAVGGEGDDLFVQVVPASGIDGGPGTDTWVLDIDAEVPQPGLPLVFTLTDSDATIALGSSSPTTRPAAGLEHLDLTLMRHGSESYDGSAFSGSAHVRGLAGPDTLTGGPGADTLLAGTGNDTVTGGAGGDDLRGGDGDDTVNARDGVADRVDCGTGTDTVVADVVDTLTGCENVDVPAVPPLPLPTPLPAPAAQAPDTSAISGKSKVTRPRKAKFRFSSTAPGATFECRLDKGRWKACTSPHKVATKKLKPGKHKLQVRAVVGGLVDATPSRKTFKIKRR</sequence>
<feature type="chain" id="PRO_5020341541" description="Calcium-binding protein" evidence="2">
    <location>
        <begin position="25"/>
        <end position="440"/>
    </location>
</feature>
<dbReference type="InterPro" id="IPR001343">
    <property type="entry name" value="Hemolysn_Ca-bd"/>
</dbReference>
<proteinExistence type="predicted"/>
<dbReference type="AlphaFoldDB" id="A0A4P7IEU0"/>
<dbReference type="GO" id="GO:0005509">
    <property type="term" value="F:calcium ion binding"/>
    <property type="evidence" value="ECO:0007669"/>
    <property type="project" value="InterPro"/>
</dbReference>
<protein>
    <recommendedName>
        <fullName evidence="5">Calcium-binding protein</fullName>
    </recommendedName>
</protein>
<feature type="region of interest" description="Disordered" evidence="1">
    <location>
        <begin position="282"/>
        <end position="301"/>
    </location>
</feature>
<dbReference type="SUPFAM" id="SSF51120">
    <property type="entry name" value="beta-Roll"/>
    <property type="match status" value="2"/>
</dbReference>
<gene>
    <name evidence="3" type="ORF">EXE58_10105</name>
</gene>
<dbReference type="OrthoDB" id="3772832at2"/>
<reference evidence="3 4" key="1">
    <citation type="submission" date="2019-03" db="EMBL/GenBank/DDBJ databases">
        <title>Three New Species of Nocardioides, Nocardioides euryhalodurans sp. nov., Nocardioides seonyuensis sp. nov. and Nocardioides eburneoflavus sp. nov. Iolated from Soil.</title>
        <authorList>
            <person name="Roh S.G."/>
            <person name="Lee C."/>
            <person name="Kim M.-K."/>
            <person name="Kim S.B."/>
        </authorList>
    </citation>
    <scope>NUCLEOTIDE SEQUENCE [LARGE SCALE GENOMIC DNA]</scope>
    <source>
        <strain evidence="3 4">MMS17-SY207-3</strain>
    </source>
</reference>
<evidence type="ECO:0000313" key="4">
    <source>
        <dbReference type="Proteomes" id="UP000294853"/>
    </source>
</evidence>
<feature type="region of interest" description="Disordered" evidence="1">
    <location>
        <begin position="350"/>
        <end position="371"/>
    </location>
</feature>
<name>A0A4P7IEU0_9ACTN</name>
<dbReference type="EMBL" id="CP038436">
    <property type="protein sequence ID" value="QBX55774.1"/>
    <property type="molecule type" value="Genomic_DNA"/>
</dbReference>
<dbReference type="RefSeq" id="WP_135267765.1">
    <property type="nucleotide sequence ID" value="NZ_CP038436.1"/>
</dbReference>
<dbReference type="InterPro" id="IPR011049">
    <property type="entry name" value="Serralysin-like_metalloprot_C"/>
</dbReference>
<dbReference type="Gene3D" id="2.150.10.10">
    <property type="entry name" value="Serralysin-like metalloprotease, C-terminal"/>
    <property type="match status" value="1"/>
</dbReference>
<keyword evidence="2" id="KW-0732">Signal</keyword>
<dbReference type="PRINTS" id="PR00313">
    <property type="entry name" value="CABNDNGRPT"/>
</dbReference>
<evidence type="ECO:0000313" key="3">
    <source>
        <dbReference type="EMBL" id="QBX55774.1"/>
    </source>
</evidence>
<dbReference type="Proteomes" id="UP000294853">
    <property type="component" value="Chromosome"/>
</dbReference>
<dbReference type="KEGG" id="nsn:EXE58_10105"/>
<evidence type="ECO:0008006" key="5">
    <source>
        <dbReference type="Google" id="ProtNLM"/>
    </source>
</evidence>
<evidence type="ECO:0000256" key="2">
    <source>
        <dbReference type="SAM" id="SignalP"/>
    </source>
</evidence>
<organism evidence="3 4">
    <name type="scientific">Nocardioides seonyuensis</name>
    <dbReference type="NCBI Taxonomy" id="2518371"/>
    <lineage>
        <taxon>Bacteria</taxon>
        <taxon>Bacillati</taxon>
        <taxon>Actinomycetota</taxon>
        <taxon>Actinomycetes</taxon>
        <taxon>Propionibacteriales</taxon>
        <taxon>Nocardioidaceae</taxon>
        <taxon>Nocardioides</taxon>
    </lineage>
</organism>
<dbReference type="Pfam" id="PF00353">
    <property type="entry name" value="HemolysinCabind"/>
    <property type="match status" value="3"/>
</dbReference>
<feature type="signal peptide" evidence="2">
    <location>
        <begin position="1"/>
        <end position="24"/>
    </location>
</feature>
<evidence type="ECO:0000256" key="1">
    <source>
        <dbReference type="SAM" id="MobiDB-lite"/>
    </source>
</evidence>
<keyword evidence="4" id="KW-1185">Reference proteome</keyword>